<dbReference type="EMBL" id="JAYJJU010000018">
    <property type="protein sequence ID" value="MEB3033379.1"/>
    <property type="molecule type" value="Genomic_DNA"/>
</dbReference>
<evidence type="ECO:0000259" key="1">
    <source>
        <dbReference type="Pfam" id="PF00578"/>
    </source>
</evidence>
<evidence type="ECO:0000313" key="2">
    <source>
        <dbReference type="EMBL" id="MEB3033379.1"/>
    </source>
</evidence>
<dbReference type="Gene3D" id="3.40.30.10">
    <property type="entry name" value="Glutaredoxin"/>
    <property type="match status" value="1"/>
</dbReference>
<reference evidence="2 3" key="1">
    <citation type="submission" date="2023-12" db="EMBL/GenBank/DDBJ databases">
        <title>Description of new species of Mycobacterium terrae complex isolated from sewage at the Sao Paulo Zoological Park Foundation in Brazil.</title>
        <authorList>
            <person name="Romagnoli C.L."/>
            <person name="Conceicao E.C."/>
            <person name="Machado E."/>
            <person name="Barreto L.B.P.F."/>
            <person name="Sharma A."/>
            <person name="Silva N.M."/>
            <person name="Marques L.E."/>
            <person name="Juliana M.A."/>
            <person name="Lourenco M.C.S."/>
            <person name="Digiampietri L.A."/>
            <person name="Suffys P.N."/>
            <person name="Viana-Niero C."/>
        </authorList>
    </citation>
    <scope>NUCLEOTIDE SEQUENCE [LARGE SCALE GENOMIC DNA]</scope>
    <source>
        <strain evidence="2 3">MYC340</strain>
    </source>
</reference>
<name>A0ABU5XZF5_9MYCO</name>
<keyword evidence="3" id="KW-1185">Reference proteome</keyword>
<organism evidence="2 3">
    <name type="scientific">[Mycobacterium] nativiensis</name>
    <dbReference type="NCBI Taxonomy" id="2855503"/>
    <lineage>
        <taxon>Bacteria</taxon>
        <taxon>Bacillati</taxon>
        <taxon>Actinomycetota</taxon>
        <taxon>Actinomycetes</taxon>
        <taxon>Mycobacteriales</taxon>
        <taxon>Mycobacteriaceae</taxon>
        <taxon>Mycolicibacter</taxon>
    </lineage>
</organism>
<dbReference type="InterPro" id="IPR036249">
    <property type="entry name" value="Thioredoxin-like_sf"/>
</dbReference>
<dbReference type="SUPFAM" id="SSF52833">
    <property type="entry name" value="Thioredoxin-like"/>
    <property type="match status" value="1"/>
</dbReference>
<comment type="caution">
    <text evidence="2">The sequence shown here is derived from an EMBL/GenBank/DDBJ whole genome shotgun (WGS) entry which is preliminary data.</text>
</comment>
<sequence>MATQLASGAAVPSRRVRAVNGRQVNVPAKRGRAHLQFRRFAGCPICHVLLCSFADRYVEVVGTGITVVVLFDSPDAELRGYWSVLPFPVVADPDWVLYRDFGVDTGLRAIADPREWWTGIRGGTAALLHRHDPDYVAVGSADGTTHWGLPADFLVDPDGTVVAAHYGHNADDQWSVDRLLEVHRLHRGAAPPP</sequence>
<feature type="domain" description="Alkyl hydroperoxide reductase subunit C/ Thiol specific antioxidant" evidence="1">
    <location>
        <begin position="9"/>
        <end position="163"/>
    </location>
</feature>
<accession>A0ABU5XZF5</accession>
<dbReference type="InterPro" id="IPR000866">
    <property type="entry name" value="AhpC/TSA"/>
</dbReference>
<gene>
    <name evidence="2" type="ORF">KV113_17645</name>
</gene>
<evidence type="ECO:0000313" key="3">
    <source>
        <dbReference type="Proteomes" id="UP001298593"/>
    </source>
</evidence>
<dbReference type="Pfam" id="PF00578">
    <property type="entry name" value="AhpC-TSA"/>
    <property type="match status" value="1"/>
</dbReference>
<proteinExistence type="predicted"/>
<protein>
    <submittedName>
        <fullName evidence="2">Redoxin domain-containing protein</fullName>
    </submittedName>
</protein>
<dbReference type="Proteomes" id="UP001298593">
    <property type="component" value="Unassembled WGS sequence"/>
</dbReference>